<evidence type="ECO:0000313" key="3">
    <source>
        <dbReference type="EnsemblMetazoa" id="XP_022658516"/>
    </source>
</evidence>
<dbReference type="AlphaFoldDB" id="A0A7M7JXW7"/>
<feature type="region of interest" description="Disordered" evidence="1">
    <location>
        <begin position="139"/>
        <end position="171"/>
    </location>
</feature>
<dbReference type="InParanoid" id="A0A7M7JXW7"/>
<organism evidence="3 4">
    <name type="scientific">Varroa destructor</name>
    <name type="common">Honeybee mite</name>
    <dbReference type="NCBI Taxonomy" id="109461"/>
    <lineage>
        <taxon>Eukaryota</taxon>
        <taxon>Metazoa</taxon>
        <taxon>Ecdysozoa</taxon>
        <taxon>Arthropoda</taxon>
        <taxon>Chelicerata</taxon>
        <taxon>Arachnida</taxon>
        <taxon>Acari</taxon>
        <taxon>Parasitiformes</taxon>
        <taxon>Mesostigmata</taxon>
        <taxon>Gamasina</taxon>
        <taxon>Dermanyssoidea</taxon>
        <taxon>Varroidae</taxon>
        <taxon>Varroa</taxon>
    </lineage>
</organism>
<dbReference type="KEGG" id="vde:111249221"/>
<evidence type="ECO:0000256" key="2">
    <source>
        <dbReference type="SAM" id="SignalP"/>
    </source>
</evidence>
<feature type="compositionally biased region" description="Polar residues" evidence="1">
    <location>
        <begin position="44"/>
        <end position="54"/>
    </location>
</feature>
<feature type="compositionally biased region" description="Pro residues" evidence="1">
    <location>
        <begin position="56"/>
        <end position="69"/>
    </location>
</feature>
<feature type="signal peptide" evidence="2">
    <location>
        <begin position="1"/>
        <end position="20"/>
    </location>
</feature>
<reference evidence="3" key="1">
    <citation type="submission" date="2021-01" db="UniProtKB">
        <authorList>
            <consortium name="EnsemblMetazoa"/>
        </authorList>
    </citation>
    <scope>IDENTIFICATION</scope>
</reference>
<keyword evidence="4" id="KW-1185">Reference proteome</keyword>
<dbReference type="RefSeq" id="XP_022658516.1">
    <property type="nucleotide sequence ID" value="XM_022802781.1"/>
</dbReference>
<protein>
    <submittedName>
        <fullName evidence="3">Uncharacterized protein</fullName>
    </submittedName>
</protein>
<feature type="chain" id="PRO_5029721119" evidence="2">
    <location>
        <begin position="21"/>
        <end position="189"/>
    </location>
</feature>
<keyword evidence="2" id="KW-0732">Signal</keyword>
<evidence type="ECO:0000313" key="4">
    <source>
        <dbReference type="Proteomes" id="UP000594260"/>
    </source>
</evidence>
<feature type="region of interest" description="Disordered" evidence="1">
    <location>
        <begin position="38"/>
        <end position="75"/>
    </location>
</feature>
<dbReference type="Proteomes" id="UP000594260">
    <property type="component" value="Unplaced"/>
</dbReference>
<sequence>MKTKLCLALLLALVAEQVSSQRLLGLMASAGLMRALRNREQQQKESPSPLNQHQPEPVPGGYPGSPPHGPVGFRPAGGFSEYGYGGYGGGSAGSSLEGASPFGAASYGYPTFSQFGSNSFGGYPGNSVGFAPSSAFQGYGGSSVGAEHVASASQQSYQTAPAGSYGQSSYASPSVGYGKGYSGQGQSFQ</sequence>
<dbReference type="EnsemblMetazoa" id="XM_022802781">
    <property type="protein sequence ID" value="XP_022658516"/>
    <property type="gene ID" value="LOC111249221"/>
</dbReference>
<dbReference type="GeneID" id="111249221"/>
<feature type="compositionally biased region" description="Polar residues" evidence="1">
    <location>
        <begin position="151"/>
        <end position="171"/>
    </location>
</feature>
<accession>A0A7M7JXW7</accession>
<evidence type="ECO:0000256" key="1">
    <source>
        <dbReference type="SAM" id="MobiDB-lite"/>
    </source>
</evidence>
<dbReference type="OrthoDB" id="10525911at2759"/>
<name>A0A7M7JXW7_VARDE</name>
<proteinExistence type="predicted"/>